<dbReference type="InterPro" id="IPR050731">
    <property type="entry name" value="HRD1_E3_ubiq-ligases"/>
</dbReference>
<evidence type="ECO:0000313" key="8">
    <source>
        <dbReference type="EMBL" id="OHS98851.1"/>
    </source>
</evidence>
<dbReference type="Pfam" id="PF13639">
    <property type="entry name" value="zf-RING_2"/>
    <property type="match status" value="1"/>
</dbReference>
<keyword evidence="1" id="KW-0479">Metal-binding</keyword>
<dbReference type="SUPFAM" id="SSF57850">
    <property type="entry name" value="RING/U-box"/>
    <property type="match status" value="1"/>
</dbReference>
<dbReference type="GO" id="GO:0061630">
    <property type="term" value="F:ubiquitin protein ligase activity"/>
    <property type="evidence" value="ECO:0007669"/>
    <property type="project" value="TreeGrafter"/>
</dbReference>
<dbReference type="SMART" id="SM00184">
    <property type="entry name" value="RING"/>
    <property type="match status" value="1"/>
</dbReference>
<evidence type="ECO:0000259" key="7">
    <source>
        <dbReference type="PROSITE" id="PS50089"/>
    </source>
</evidence>
<keyword evidence="6" id="KW-1133">Transmembrane helix</keyword>
<dbReference type="RefSeq" id="XP_068351988.1">
    <property type="nucleotide sequence ID" value="XM_068490401.1"/>
</dbReference>
<dbReference type="PANTHER" id="PTHR22763">
    <property type="entry name" value="RING ZINC FINGER PROTEIN"/>
    <property type="match status" value="1"/>
</dbReference>
<dbReference type="AlphaFoldDB" id="A0A1J4JMU0"/>
<sequence length="404" mass="47760">MVNITSNISPLGVFFYFRIHGMNALQRLNTSWLYRIFLFFMLVLSGSYYYLNYDQILDAITFFFQSKINQISLIFLLYQIGDMVMYLFGIKNSDANNSFRKRDLVLAMILNQGEFLSCVLGSFFYSFLISIIDHIEFIINGFMVKETLPSPWQHSKINIILFILLFSLFDFLLYLIATHQEYDTLFPYVHIFNTSCVIIDCISVLIYHFLFIFDRQNFGCSHETEKRKLQLTYGYDIVLNIVRLSLNFLRFENIMIGMILNAVFIINIVHSIINYFNTTKITSRMKQISNATVEDLARDDICIICREQMKIEQAKVLPCKHCFHSQCLEHWLGKSMQCPICSYNIDELFKTQEQNNQEQNNQEQNNQEQNNQEQNNQEQNNQEQNNQEQNNQEQNNQEQNDTTN</sequence>
<name>A0A1J4JMU0_9EUKA</name>
<dbReference type="GO" id="GO:0012505">
    <property type="term" value="C:endomembrane system"/>
    <property type="evidence" value="ECO:0007669"/>
    <property type="project" value="TreeGrafter"/>
</dbReference>
<dbReference type="VEuPathDB" id="TrichDB:TRFO_01935"/>
<feature type="domain" description="RING-type" evidence="7">
    <location>
        <begin position="302"/>
        <end position="342"/>
    </location>
</feature>
<dbReference type="Gene3D" id="3.30.40.10">
    <property type="entry name" value="Zinc/RING finger domain, C3HC4 (zinc finger)"/>
    <property type="match status" value="1"/>
</dbReference>
<feature type="transmembrane region" description="Helical" evidence="6">
    <location>
        <begin position="123"/>
        <end position="144"/>
    </location>
</feature>
<dbReference type="EMBL" id="MLAK01001037">
    <property type="protein sequence ID" value="OHS98851.1"/>
    <property type="molecule type" value="Genomic_DNA"/>
</dbReference>
<dbReference type="GeneID" id="94825105"/>
<comment type="caution">
    <text evidence="8">The sequence shown here is derived from an EMBL/GenBank/DDBJ whole genome shotgun (WGS) entry which is preliminary data.</text>
</comment>
<dbReference type="InterPro" id="IPR001841">
    <property type="entry name" value="Znf_RING"/>
</dbReference>
<dbReference type="InterPro" id="IPR013083">
    <property type="entry name" value="Znf_RING/FYVE/PHD"/>
</dbReference>
<dbReference type="GO" id="GO:0008270">
    <property type="term" value="F:zinc ion binding"/>
    <property type="evidence" value="ECO:0007669"/>
    <property type="project" value="UniProtKB-KW"/>
</dbReference>
<keyword evidence="6" id="KW-0472">Membrane</keyword>
<feature type="transmembrane region" description="Helical" evidence="6">
    <location>
        <begin position="156"/>
        <end position="176"/>
    </location>
</feature>
<keyword evidence="6" id="KW-0812">Transmembrane</keyword>
<dbReference type="Proteomes" id="UP000179807">
    <property type="component" value="Unassembled WGS sequence"/>
</dbReference>
<evidence type="ECO:0000313" key="9">
    <source>
        <dbReference type="Proteomes" id="UP000179807"/>
    </source>
</evidence>
<keyword evidence="3" id="KW-0862">Zinc</keyword>
<evidence type="ECO:0000256" key="5">
    <source>
        <dbReference type="SAM" id="MobiDB-lite"/>
    </source>
</evidence>
<dbReference type="GO" id="GO:0043161">
    <property type="term" value="P:proteasome-mediated ubiquitin-dependent protein catabolic process"/>
    <property type="evidence" value="ECO:0007669"/>
    <property type="project" value="TreeGrafter"/>
</dbReference>
<feature type="transmembrane region" description="Helical" evidence="6">
    <location>
        <begin position="32"/>
        <end position="51"/>
    </location>
</feature>
<evidence type="ECO:0000256" key="6">
    <source>
        <dbReference type="SAM" id="Phobius"/>
    </source>
</evidence>
<accession>A0A1J4JMU0</accession>
<feature type="region of interest" description="Disordered" evidence="5">
    <location>
        <begin position="354"/>
        <end position="404"/>
    </location>
</feature>
<proteinExistence type="predicted"/>
<feature type="transmembrane region" description="Helical" evidence="6">
    <location>
        <begin position="188"/>
        <end position="210"/>
    </location>
</feature>
<evidence type="ECO:0000256" key="1">
    <source>
        <dbReference type="ARBA" id="ARBA00022723"/>
    </source>
</evidence>
<reference evidence="8" key="1">
    <citation type="submission" date="2016-10" db="EMBL/GenBank/DDBJ databases">
        <authorList>
            <person name="Benchimol M."/>
            <person name="Almeida L.G."/>
            <person name="Vasconcelos A.T."/>
            <person name="Perreira-Neves A."/>
            <person name="Rosa I.A."/>
            <person name="Tasca T."/>
            <person name="Bogo M.R."/>
            <person name="de Souza W."/>
        </authorList>
    </citation>
    <scope>NUCLEOTIDE SEQUENCE [LARGE SCALE GENOMIC DNA]</scope>
    <source>
        <strain evidence="8">K</strain>
    </source>
</reference>
<gene>
    <name evidence="8" type="ORF">TRFO_01935</name>
</gene>
<keyword evidence="2 4" id="KW-0863">Zinc-finger</keyword>
<evidence type="ECO:0000256" key="3">
    <source>
        <dbReference type="ARBA" id="ARBA00022833"/>
    </source>
</evidence>
<keyword evidence="9" id="KW-1185">Reference proteome</keyword>
<feature type="transmembrane region" description="Helical" evidence="6">
    <location>
        <begin position="255"/>
        <end position="276"/>
    </location>
</feature>
<dbReference type="PROSITE" id="PS50089">
    <property type="entry name" value="ZF_RING_2"/>
    <property type="match status" value="1"/>
</dbReference>
<evidence type="ECO:0000256" key="4">
    <source>
        <dbReference type="PROSITE-ProRule" id="PRU00175"/>
    </source>
</evidence>
<dbReference type="OrthoDB" id="8062037at2759"/>
<organism evidence="8 9">
    <name type="scientific">Tritrichomonas foetus</name>
    <dbReference type="NCBI Taxonomy" id="1144522"/>
    <lineage>
        <taxon>Eukaryota</taxon>
        <taxon>Metamonada</taxon>
        <taxon>Parabasalia</taxon>
        <taxon>Tritrichomonadida</taxon>
        <taxon>Tritrichomonadidae</taxon>
        <taxon>Tritrichomonas</taxon>
    </lineage>
</organism>
<feature type="transmembrane region" description="Helical" evidence="6">
    <location>
        <begin position="71"/>
        <end position="90"/>
    </location>
</feature>
<evidence type="ECO:0000256" key="2">
    <source>
        <dbReference type="ARBA" id="ARBA00022771"/>
    </source>
</evidence>
<protein>
    <recommendedName>
        <fullName evidence="7">RING-type domain-containing protein</fullName>
    </recommendedName>
</protein>